<protein>
    <submittedName>
        <fullName evidence="1">Uncharacterized protein</fullName>
    </submittedName>
</protein>
<comment type="caution">
    <text evidence="1">The sequence shown here is derived from an EMBL/GenBank/DDBJ whole genome shotgun (WGS) entry which is preliminary data.</text>
</comment>
<accession>A0A918IUY4</accession>
<name>A0A918IUY4_9FLAO</name>
<reference evidence="1" key="1">
    <citation type="journal article" date="2014" name="Int. J. Syst. Evol. Microbiol.">
        <title>Complete genome sequence of Corynebacterium casei LMG S-19264T (=DSM 44701T), isolated from a smear-ripened cheese.</title>
        <authorList>
            <consortium name="US DOE Joint Genome Institute (JGI-PGF)"/>
            <person name="Walter F."/>
            <person name="Albersmeier A."/>
            <person name="Kalinowski J."/>
            <person name="Ruckert C."/>
        </authorList>
    </citation>
    <scope>NUCLEOTIDE SEQUENCE</scope>
    <source>
        <strain evidence="1">KCTC 12113</strain>
    </source>
</reference>
<dbReference type="AlphaFoldDB" id="A0A918IUY4"/>
<dbReference type="EMBL" id="BMWP01000010">
    <property type="protein sequence ID" value="GGW33124.1"/>
    <property type="molecule type" value="Genomic_DNA"/>
</dbReference>
<sequence length="110" mass="12781">MILDREENVTIVLQENISLNAFITNFKESYPKIKNDNIILNLFSFSKLSSGDVLEFLELSDTHRKSNKSFVLVTDKVSYEEVPDRICVVPTIQEARDIIEMEEIERELDL</sequence>
<evidence type="ECO:0000313" key="1">
    <source>
        <dbReference type="EMBL" id="GGW33124.1"/>
    </source>
</evidence>
<keyword evidence="2" id="KW-1185">Reference proteome</keyword>
<proteinExistence type="predicted"/>
<dbReference type="Proteomes" id="UP000634668">
    <property type="component" value="Unassembled WGS sequence"/>
</dbReference>
<gene>
    <name evidence="1" type="ORF">GCM10007383_17620</name>
</gene>
<reference evidence="1" key="2">
    <citation type="submission" date="2020-09" db="EMBL/GenBank/DDBJ databases">
        <authorList>
            <person name="Sun Q."/>
            <person name="Kim S."/>
        </authorList>
    </citation>
    <scope>NUCLEOTIDE SEQUENCE</scope>
    <source>
        <strain evidence="1">KCTC 12113</strain>
    </source>
</reference>
<evidence type="ECO:0000313" key="2">
    <source>
        <dbReference type="Proteomes" id="UP000634668"/>
    </source>
</evidence>
<organism evidence="1 2">
    <name type="scientific">Arenibacter certesii</name>
    <dbReference type="NCBI Taxonomy" id="228955"/>
    <lineage>
        <taxon>Bacteria</taxon>
        <taxon>Pseudomonadati</taxon>
        <taxon>Bacteroidota</taxon>
        <taxon>Flavobacteriia</taxon>
        <taxon>Flavobacteriales</taxon>
        <taxon>Flavobacteriaceae</taxon>
        <taxon>Arenibacter</taxon>
    </lineage>
</organism>
<dbReference type="RefSeq" id="WP_026812909.1">
    <property type="nucleotide sequence ID" value="NZ_BMWP01000010.1"/>
</dbReference>